<name>A0A6G4XGJ1_9ACTN</name>
<keyword evidence="2" id="KW-1185">Reference proteome</keyword>
<evidence type="ECO:0000313" key="1">
    <source>
        <dbReference type="EMBL" id="NGO75947.1"/>
    </source>
</evidence>
<dbReference type="RefSeq" id="WP_165331458.1">
    <property type="nucleotide sequence ID" value="NZ_JAAKZW010000024.1"/>
</dbReference>
<evidence type="ECO:0000313" key="2">
    <source>
        <dbReference type="Proteomes" id="UP000481109"/>
    </source>
</evidence>
<accession>A0A6G4XGJ1</accession>
<dbReference type="EMBL" id="JAAKZW010000024">
    <property type="protein sequence ID" value="NGO75947.1"/>
    <property type="molecule type" value="Genomic_DNA"/>
</dbReference>
<reference evidence="1 2" key="1">
    <citation type="submission" date="2020-02" db="EMBL/GenBank/DDBJ databases">
        <title>Whole-genome analyses of novel actinobacteria.</title>
        <authorList>
            <person name="Sahin N."/>
            <person name="Tokatli A."/>
        </authorList>
    </citation>
    <scope>NUCLEOTIDE SEQUENCE [LARGE SCALE GENOMIC DNA]</scope>
    <source>
        <strain evidence="1 2">YC504</strain>
    </source>
</reference>
<protein>
    <submittedName>
        <fullName evidence="1">Uncharacterized protein</fullName>
    </submittedName>
</protein>
<proteinExistence type="predicted"/>
<gene>
    <name evidence="1" type="ORF">G6045_09715</name>
</gene>
<comment type="caution">
    <text evidence="1">The sequence shown here is derived from an EMBL/GenBank/DDBJ whole genome shotgun (WGS) entry which is preliminary data.</text>
</comment>
<organism evidence="1 2">
    <name type="scientific">Streptomyces mesophilus</name>
    <dbReference type="NCBI Taxonomy" id="1775132"/>
    <lineage>
        <taxon>Bacteria</taxon>
        <taxon>Bacillati</taxon>
        <taxon>Actinomycetota</taxon>
        <taxon>Actinomycetes</taxon>
        <taxon>Kitasatosporales</taxon>
        <taxon>Streptomycetaceae</taxon>
        <taxon>Streptomyces</taxon>
    </lineage>
</organism>
<dbReference type="AlphaFoldDB" id="A0A6G4XGJ1"/>
<sequence>MRAEAQRSGLHLTLLLVPDISRTSTGRTLTVSEIDAAVAAVREFLTEFAAAERSIHE</sequence>
<dbReference type="Proteomes" id="UP000481109">
    <property type="component" value="Unassembled WGS sequence"/>
</dbReference>